<dbReference type="Proteomes" id="UP000073492">
    <property type="component" value="Unassembled WGS sequence"/>
</dbReference>
<feature type="region of interest" description="Disordered" evidence="1">
    <location>
        <begin position="322"/>
        <end position="350"/>
    </location>
</feature>
<dbReference type="EMBL" id="LFZO01000770">
    <property type="protein sequence ID" value="KXS97800.1"/>
    <property type="molecule type" value="Genomic_DNA"/>
</dbReference>
<evidence type="ECO:0000313" key="2">
    <source>
        <dbReference type="EMBL" id="KXS97800.1"/>
    </source>
</evidence>
<dbReference type="AlphaFoldDB" id="A0A139H5P7"/>
<feature type="region of interest" description="Disordered" evidence="1">
    <location>
        <begin position="543"/>
        <end position="568"/>
    </location>
</feature>
<feature type="compositionally biased region" description="Polar residues" evidence="1">
    <location>
        <begin position="559"/>
        <end position="568"/>
    </location>
</feature>
<feature type="compositionally biased region" description="Polar residues" evidence="1">
    <location>
        <begin position="639"/>
        <end position="651"/>
    </location>
</feature>
<keyword evidence="3" id="KW-1185">Reference proteome</keyword>
<evidence type="ECO:0000313" key="3">
    <source>
        <dbReference type="Proteomes" id="UP000073492"/>
    </source>
</evidence>
<feature type="compositionally biased region" description="Basic residues" evidence="1">
    <location>
        <begin position="42"/>
        <end position="58"/>
    </location>
</feature>
<feature type="region of interest" description="Disordered" evidence="1">
    <location>
        <begin position="378"/>
        <end position="406"/>
    </location>
</feature>
<organism evidence="2 3">
    <name type="scientific">Pseudocercospora musae</name>
    <dbReference type="NCBI Taxonomy" id="113226"/>
    <lineage>
        <taxon>Eukaryota</taxon>
        <taxon>Fungi</taxon>
        <taxon>Dikarya</taxon>
        <taxon>Ascomycota</taxon>
        <taxon>Pezizomycotina</taxon>
        <taxon>Dothideomycetes</taxon>
        <taxon>Dothideomycetidae</taxon>
        <taxon>Mycosphaerellales</taxon>
        <taxon>Mycosphaerellaceae</taxon>
        <taxon>Pseudocercospora</taxon>
    </lineage>
</organism>
<feature type="region of interest" description="Disordered" evidence="1">
    <location>
        <begin position="14"/>
        <end position="76"/>
    </location>
</feature>
<feature type="compositionally biased region" description="Pro residues" evidence="1">
    <location>
        <begin position="616"/>
        <end position="633"/>
    </location>
</feature>
<feature type="compositionally biased region" description="Pro residues" evidence="1">
    <location>
        <begin position="387"/>
        <end position="399"/>
    </location>
</feature>
<name>A0A139H5P7_9PEZI</name>
<evidence type="ECO:0000256" key="1">
    <source>
        <dbReference type="SAM" id="MobiDB-lite"/>
    </source>
</evidence>
<feature type="compositionally biased region" description="Polar residues" evidence="1">
    <location>
        <begin position="335"/>
        <end position="349"/>
    </location>
</feature>
<protein>
    <submittedName>
        <fullName evidence="2">Uncharacterized protein</fullName>
    </submittedName>
</protein>
<comment type="caution">
    <text evidence="2">The sequence shown here is derived from an EMBL/GenBank/DDBJ whole genome shotgun (WGS) entry which is preliminary data.</text>
</comment>
<sequence length="812" mass="91281">MELYSIKMYSHVLTSPSPAPAASRTHPSAPVNFEVSEPEHHHGNKKPRTFRRSRRKSKHLESNRHRQTSASQLHRQTCRLHTRSGRGCTVYPKDLQKHVAKGQAEREQVGEKYDLTECKECGKKWCTRGCKPKHQCGADEEEVDEEEERQRRRSKYLEEFNKKFGEHHYRISQDQSSGGQVRLSVEEQAEFVREFNARYGHRNAAGGNRVAVQRSEPSRGVQRRDIDSIIDDQIQHEVARGLRASNGRQGMGDGKVVFSAEQTQEFVREFNARYGHQNAAATTRAAAQHSDNQAGEESCDEDDMDTMVEEQRQHELAVGLQARKRGQDSIGDRVAQQQAATRHAQSSGPNVLDDLGGVLAAAQHGDFVRGFYARHGQRACSATSTTTPPPPPPPPPPPQKSSRARQSLNATGIDGSALLADPFVDLLPSSNPSVHVTPSQPSSCRRRKRAAEDEAASEQEHLTPASKRSYSGVPYEQRNFLCPNTPCEYAANKKHTLQGHQKAALKETAQRAGQTHVPCTHCGKHFCTFSAARRHDCDAPQAALDQASDTAESELAPANPSNNDRQPISMSDAAIHYATEQYDDQRQQYTHSSPSPTKPPMDQIHHRDHLFSLMPSPSPYIKPEATPEPPLPGPDRVMPSSSIHKPSALGPSSDTGHWVYDALEKDYPLLSSELMAQMVYSVEIGPLQYVWPSDVVYLRKLPRLAHLGKNVRLVWEEGEFDENRRSERDVLIRGRLRHWGMEKEQVEMKGVLVKEKGWEEKEAEEFVWGEEFVAELYERANRGELDPSVQEAEEWFAEELRGHEESGKQPTK</sequence>
<reference evidence="2 3" key="1">
    <citation type="submission" date="2015-07" db="EMBL/GenBank/DDBJ databases">
        <title>Comparative genomics of the Sigatoka disease complex on banana suggests a link between parallel evolutionary changes in Pseudocercospora fijiensis and Pseudocercospora eumusae and increased virulence on the banana host.</title>
        <authorList>
            <person name="Chang T.-C."/>
            <person name="Salvucci A."/>
            <person name="Crous P.W."/>
            <person name="Stergiopoulos I."/>
        </authorList>
    </citation>
    <scope>NUCLEOTIDE SEQUENCE [LARGE SCALE GENOMIC DNA]</scope>
    <source>
        <strain evidence="2 3">CBS 116634</strain>
    </source>
</reference>
<gene>
    <name evidence="2" type="ORF">AC579_3146</name>
</gene>
<feature type="region of interest" description="Disordered" evidence="1">
    <location>
        <begin position="612"/>
        <end position="651"/>
    </location>
</feature>
<feature type="compositionally biased region" description="Polar residues" evidence="1">
    <location>
        <begin position="430"/>
        <end position="443"/>
    </location>
</feature>
<proteinExistence type="predicted"/>
<feature type="region of interest" description="Disordered" evidence="1">
    <location>
        <begin position="430"/>
        <end position="471"/>
    </location>
</feature>
<accession>A0A139H5P7</accession>
<dbReference type="OrthoDB" id="3649216at2759"/>